<sequence>MFESDVVAWDTAETLAASARAQADEHEAGIQRLLLATHYADLHPDPAMIPADQSCPGAERALHPGGPGCPGIAEFAVAEYGVVLGLSIETAAKTLGQALALRHRLPLIWDRVLAREAIPWRAREAATASMHLSVDAAAIVDTRVAPIINTVGPIQLRNIIKAALWEADPETAKAAAEQKARERGVYIGRSDDHGTTTIVVKADTGSVIFFDATIDQMADALNTLEGPAPRQTQRARAFSIMADPSLSHLFLQVAQYLATHQPTTTPEPAESTTNPADAPTSTSDTAGCSTLDTMRAEESAASAPARPTGACPAASSTGATDLGPSDLSASIHNPSDRLHGQAVSELASTTRTEPAEAMPVEMPCQAEEPCWLDEPAMNTEPDGNRLRRPRVEPLDPTMADTLTTAMDAAARDNLAAKLFALKTAAHKAGIPATRPGKIKLYVHLTDETLLAGQGTMRIERFGPVYAKLAELVGYDRVLVQPVIDLNEGYNVNAYEIPGWMRERVKLTYPVEQFPYGPGETTNRTDLDHVIPYDPNGPAGQTSTTNLRPLRRRSHRIKTFAGWTEHTNGNATAWTTRHGYRFRVDHNGTHPIHDDG</sequence>
<feature type="region of interest" description="Disordered" evidence="1">
    <location>
        <begin position="260"/>
        <end position="336"/>
    </location>
</feature>
<dbReference type="RefSeq" id="WP_343969602.1">
    <property type="nucleotide sequence ID" value="NZ_BAAAHK010000007.1"/>
</dbReference>
<evidence type="ECO:0000256" key="1">
    <source>
        <dbReference type="SAM" id="MobiDB-lite"/>
    </source>
</evidence>
<gene>
    <name evidence="2" type="ORF">GCM10009554_31620</name>
</gene>
<proteinExistence type="predicted"/>
<name>A0ABN1QD21_9ACTN</name>
<evidence type="ECO:0000313" key="3">
    <source>
        <dbReference type="Proteomes" id="UP001500542"/>
    </source>
</evidence>
<dbReference type="InterPro" id="IPR003615">
    <property type="entry name" value="HNH_nuc"/>
</dbReference>
<dbReference type="EMBL" id="BAAAHK010000007">
    <property type="protein sequence ID" value="GAA0940699.1"/>
    <property type="molecule type" value="Genomic_DNA"/>
</dbReference>
<keyword evidence="3" id="KW-1185">Reference proteome</keyword>
<feature type="compositionally biased region" description="Polar residues" evidence="1">
    <location>
        <begin position="279"/>
        <end position="292"/>
    </location>
</feature>
<accession>A0ABN1QD21</accession>
<dbReference type="CDD" id="cd00085">
    <property type="entry name" value="HNHc"/>
    <property type="match status" value="1"/>
</dbReference>
<feature type="compositionally biased region" description="Low complexity" evidence="1">
    <location>
        <begin position="262"/>
        <end position="276"/>
    </location>
</feature>
<comment type="caution">
    <text evidence="2">The sequence shown here is derived from an EMBL/GenBank/DDBJ whole genome shotgun (WGS) entry which is preliminary data.</text>
</comment>
<dbReference type="Proteomes" id="UP001500542">
    <property type="component" value="Unassembled WGS sequence"/>
</dbReference>
<evidence type="ECO:0008006" key="4">
    <source>
        <dbReference type="Google" id="ProtNLM"/>
    </source>
</evidence>
<reference evidence="3" key="1">
    <citation type="journal article" date="2019" name="Int. J. Syst. Evol. Microbiol.">
        <title>The Global Catalogue of Microorganisms (GCM) 10K type strain sequencing project: providing services to taxonomists for standard genome sequencing and annotation.</title>
        <authorList>
            <consortium name="The Broad Institute Genomics Platform"/>
            <consortium name="The Broad Institute Genome Sequencing Center for Infectious Disease"/>
            <person name="Wu L."/>
            <person name="Ma J."/>
        </authorList>
    </citation>
    <scope>NUCLEOTIDE SEQUENCE [LARGE SCALE GENOMIC DNA]</scope>
    <source>
        <strain evidence="3">JCM 10977</strain>
    </source>
</reference>
<protein>
    <recommendedName>
        <fullName evidence="4">DUF222 domain-containing protein</fullName>
    </recommendedName>
</protein>
<evidence type="ECO:0000313" key="2">
    <source>
        <dbReference type="EMBL" id="GAA0940699.1"/>
    </source>
</evidence>
<organism evidence="2 3">
    <name type="scientific">Kribbella koreensis</name>
    <dbReference type="NCBI Taxonomy" id="57909"/>
    <lineage>
        <taxon>Bacteria</taxon>
        <taxon>Bacillati</taxon>
        <taxon>Actinomycetota</taxon>
        <taxon>Actinomycetes</taxon>
        <taxon>Propionibacteriales</taxon>
        <taxon>Kribbellaceae</taxon>
        <taxon>Kribbella</taxon>
    </lineage>
</organism>